<gene>
    <name evidence="9" type="ORF">LV75_006085</name>
</gene>
<dbReference type="InterPro" id="IPR050388">
    <property type="entry name" value="ABC_Ni/Peptide_Import"/>
</dbReference>
<name>A0ABT1ILL4_9PSEU</name>
<dbReference type="InterPro" id="IPR013563">
    <property type="entry name" value="Oligopep_ABC_C"/>
</dbReference>
<evidence type="ECO:0000256" key="5">
    <source>
        <dbReference type="ARBA" id="ARBA00022741"/>
    </source>
</evidence>
<evidence type="ECO:0000313" key="9">
    <source>
        <dbReference type="EMBL" id="MCP2273555.1"/>
    </source>
</evidence>
<dbReference type="InterPro" id="IPR017871">
    <property type="entry name" value="ABC_transporter-like_CS"/>
</dbReference>
<evidence type="ECO:0000259" key="8">
    <source>
        <dbReference type="PROSITE" id="PS50893"/>
    </source>
</evidence>
<keyword evidence="6 9" id="KW-0067">ATP-binding</keyword>
<keyword evidence="7" id="KW-0472">Membrane</keyword>
<dbReference type="PROSITE" id="PS50893">
    <property type="entry name" value="ABC_TRANSPORTER_2"/>
    <property type="match status" value="2"/>
</dbReference>
<protein>
    <submittedName>
        <fullName evidence="9">Peptide/nickel transport system ATP-binding protein</fullName>
    </submittedName>
</protein>
<dbReference type="Proteomes" id="UP001205185">
    <property type="component" value="Unassembled WGS sequence"/>
</dbReference>
<keyword evidence="4" id="KW-1003">Cell membrane</keyword>
<comment type="subcellular location">
    <subcellularLocation>
        <location evidence="1">Cell membrane</location>
        <topology evidence="1">Peripheral membrane protein</topology>
    </subcellularLocation>
</comment>
<evidence type="ECO:0000256" key="2">
    <source>
        <dbReference type="ARBA" id="ARBA00005417"/>
    </source>
</evidence>
<accession>A0ABT1ILL4</accession>
<keyword evidence="10" id="KW-1185">Reference proteome</keyword>
<feature type="domain" description="ABC transporter" evidence="8">
    <location>
        <begin position="273"/>
        <end position="504"/>
    </location>
</feature>
<dbReference type="InterPro" id="IPR003593">
    <property type="entry name" value="AAA+_ATPase"/>
</dbReference>
<comment type="caution">
    <text evidence="9">The sequence shown here is derived from an EMBL/GenBank/DDBJ whole genome shotgun (WGS) entry which is preliminary data.</text>
</comment>
<proteinExistence type="inferred from homology"/>
<dbReference type="PROSITE" id="PS00211">
    <property type="entry name" value="ABC_TRANSPORTER_1"/>
    <property type="match status" value="2"/>
</dbReference>
<dbReference type="Pfam" id="PF00005">
    <property type="entry name" value="ABC_tran"/>
    <property type="match status" value="2"/>
</dbReference>
<dbReference type="InterPro" id="IPR027417">
    <property type="entry name" value="P-loop_NTPase"/>
</dbReference>
<dbReference type="RefSeq" id="WP_308211067.1">
    <property type="nucleotide sequence ID" value="NZ_BAAAVB010000004.1"/>
</dbReference>
<sequence>MSTTDVLSVTGLRVAFGQVEAVRGIDFTVAEGEILALVGESGSGKSVTARAVLGLLPAGASVRGSARLGEQELVGAEEETLRQVRGQQVAMVFQEPATALNPVHTIGWQIAAVLRAHQQLSKADASREAVRLLELVGIPEPATRVRHYPHQLSGGQKQRVVIAIALANNPRLIIADEPTTALDVTVQAEILSLLRDLRDRLGTAILLITHNMGVVADLADRVAVMRQGELVEQAPVEDLFARPARAYTQELLAAVPRLGHRAPSAVPVADLALHLDQVVVHYKDFVAVDKVDLRIGQGEVVGLVGESGSGKSTIGKVAAGLLRTSSGSVTVLGTDPISARPRIGFIFQDPGGSLNPRMSIADCIGEPLRVHKAARGKQYRDRIADLLDSVRLPTSYTHRRPKELSGGQRQRVGIARALALNPALLIADEPTSALDVSVQAAVLELVTDLQQTLGFACLFISHDLAVVDNLAHRVTVLHQGRVVEEGPHHEVLRTPTAPYTRRLVAAIPIPDPIE</sequence>
<evidence type="ECO:0000256" key="3">
    <source>
        <dbReference type="ARBA" id="ARBA00022448"/>
    </source>
</evidence>
<dbReference type="InterPro" id="IPR003439">
    <property type="entry name" value="ABC_transporter-like_ATP-bd"/>
</dbReference>
<dbReference type="NCBIfam" id="NF007739">
    <property type="entry name" value="PRK10419.1"/>
    <property type="match status" value="2"/>
</dbReference>
<dbReference type="PANTHER" id="PTHR43297">
    <property type="entry name" value="OLIGOPEPTIDE TRANSPORT ATP-BINDING PROTEIN APPD"/>
    <property type="match status" value="1"/>
</dbReference>
<dbReference type="NCBIfam" id="NF008453">
    <property type="entry name" value="PRK11308.1"/>
    <property type="match status" value="2"/>
</dbReference>
<dbReference type="Gene3D" id="3.40.50.300">
    <property type="entry name" value="P-loop containing nucleotide triphosphate hydrolases"/>
    <property type="match status" value="2"/>
</dbReference>
<dbReference type="SUPFAM" id="SSF52540">
    <property type="entry name" value="P-loop containing nucleoside triphosphate hydrolases"/>
    <property type="match status" value="2"/>
</dbReference>
<dbReference type="SMART" id="SM00382">
    <property type="entry name" value="AAA"/>
    <property type="match status" value="2"/>
</dbReference>
<evidence type="ECO:0000256" key="1">
    <source>
        <dbReference type="ARBA" id="ARBA00004202"/>
    </source>
</evidence>
<dbReference type="Pfam" id="PF08352">
    <property type="entry name" value="oligo_HPY"/>
    <property type="match status" value="2"/>
</dbReference>
<evidence type="ECO:0000256" key="4">
    <source>
        <dbReference type="ARBA" id="ARBA00022475"/>
    </source>
</evidence>
<evidence type="ECO:0000256" key="7">
    <source>
        <dbReference type="ARBA" id="ARBA00023136"/>
    </source>
</evidence>
<dbReference type="CDD" id="cd03257">
    <property type="entry name" value="ABC_NikE_OppD_transporters"/>
    <property type="match status" value="2"/>
</dbReference>
<evidence type="ECO:0000256" key="6">
    <source>
        <dbReference type="ARBA" id="ARBA00022840"/>
    </source>
</evidence>
<dbReference type="EMBL" id="JAMTCO010000017">
    <property type="protein sequence ID" value="MCP2273555.1"/>
    <property type="molecule type" value="Genomic_DNA"/>
</dbReference>
<dbReference type="GO" id="GO:0005524">
    <property type="term" value="F:ATP binding"/>
    <property type="evidence" value="ECO:0007669"/>
    <property type="project" value="UniProtKB-KW"/>
</dbReference>
<feature type="domain" description="ABC transporter" evidence="8">
    <location>
        <begin position="1"/>
        <end position="252"/>
    </location>
</feature>
<evidence type="ECO:0000313" key="10">
    <source>
        <dbReference type="Proteomes" id="UP001205185"/>
    </source>
</evidence>
<dbReference type="PANTHER" id="PTHR43297:SF2">
    <property type="entry name" value="DIPEPTIDE TRANSPORT ATP-BINDING PROTEIN DPPD"/>
    <property type="match status" value="1"/>
</dbReference>
<reference evidence="9 10" key="1">
    <citation type="submission" date="2022-06" db="EMBL/GenBank/DDBJ databases">
        <title>Genomic Encyclopedia of Archaeal and Bacterial Type Strains, Phase II (KMG-II): from individual species to whole genera.</title>
        <authorList>
            <person name="Goeker M."/>
        </authorList>
    </citation>
    <scope>NUCLEOTIDE SEQUENCE [LARGE SCALE GENOMIC DNA]</scope>
    <source>
        <strain evidence="9 10">DSM 44255</strain>
    </source>
</reference>
<organism evidence="9 10">
    <name type="scientific">Actinokineospora diospyrosa</name>
    <dbReference type="NCBI Taxonomy" id="103728"/>
    <lineage>
        <taxon>Bacteria</taxon>
        <taxon>Bacillati</taxon>
        <taxon>Actinomycetota</taxon>
        <taxon>Actinomycetes</taxon>
        <taxon>Pseudonocardiales</taxon>
        <taxon>Pseudonocardiaceae</taxon>
        <taxon>Actinokineospora</taxon>
    </lineage>
</organism>
<keyword evidence="3" id="KW-0813">Transport</keyword>
<comment type="similarity">
    <text evidence="2">Belongs to the ABC transporter superfamily.</text>
</comment>
<keyword evidence="5" id="KW-0547">Nucleotide-binding</keyword>